<dbReference type="NCBIfam" id="TIGR00254">
    <property type="entry name" value="GGDEF"/>
    <property type="match status" value="1"/>
</dbReference>
<dbReference type="PROSITE" id="PS50883">
    <property type="entry name" value="EAL"/>
    <property type="match status" value="1"/>
</dbReference>
<keyword evidence="3" id="KW-0813">Transport</keyword>
<evidence type="ECO:0000313" key="12">
    <source>
        <dbReference type="EMBL" id="GGA94231.1"/>
    </source>
</evidence>
<comment type="caution">
    <text evidence="12">The sequence shown here is derived from an EMBL/GenBank/DDBJ whole genome shotgun (WGS) entry which is preliminary data.</text>
</comment>
<dbReference type="SMART" id="SM00091">
    <property type="entry name" value="PAS"/>
    <property type="match status" value="1"/>
</dbReference>
<keyword evidence="13" id="KW-1185">Reference proteome</keyword>
<sequence length="1026" mass="114329">MEYSWLLITAFLVFIMQAGFLCLETGKIRSKNSINVAAKNISDFIIAVLVYWAFGFALMFGESQNGLWGGSEFFFGDQQSPYQISFFLFQTMFCGTAATLLSGAVAERMSFVGYLTISLVLSAVIYPVVGHWAWSSVYIEGNAGWLQEYGFVDFAGSTIVHSVGGYVALAAIVIIGPRIGRFDNQQAMPVGNNLPMSVLGTLLLWLGWFGFNGGSTLVLNEHVPKIILNTCLAAVAGGLVSSLCHYRARRFFDVGYILNGVIAGLVSITAGCHVMSTQAALVVGLVAGLVLYWGTLWLEKLKIDDALGVVPAHLFAGIWGTFAVAVFGDLSLIGTGLSRAEQVYAQLLGIVSIGVYSLSLSFILLWLINRFIPLRVSREDELQGMNVSEHHASTELIDLLDSMASQQRRGQFSDPVPVEPFTEVGQIASQYNQVIDRVNSEISKRDDAIESFRASEKRKSAILDSSMDSIISIDLEGRIIEFNPAAERTFGYLKEQVINKSFITLFVLPKDQQEVASSLAFKFSSSQGLLRHRRNSITLTRHSAHEFPAEITITGASFGSSMDNEFTLHIRDVTRQLKLRDKLRQLAYSDPLTGLYNRTYLMEALNKIALRKHEGRSQVLLFFMDLDRFKKINDTLGHKAGDELLCEVAKRLVDVTRASDIIARWGGDEFVILFTDSVTIDLAHKKANAILSIMRQPLELDGRVINIPTSIGVAFADVAEIKAEQLIQHADIAMYYAKQRGRDNYQLFEAEMAHKAARSFDYEQEMQKGLNEHQQFSIVYQPKVNAERKLLGLEALMRWNHPQEGNISPSEFIPLAEESDLIIQLGELAIAQVCQQLFVWKKLAYPKIVVSVNISGKHLVSGRLEPFVSKMLQQYQLDGEQLEFEITEGVLLTDIERCIEVMSGLKQLNIQISVDDFGTGYSSLNYLKRLPIDVLKIDRSFVEECASTVEDGQICSTIINLANNLELVTVAEGVETREQLDFLQHHGCYIYQGFYFYRPMSADAITQLLLKQEHLSIAEMALDGSV</sequence>
<dbReference type="PRINTS" id="PR00342">
    <property type="entry name" value="RHESUSRHD"/>
</dbReference>
<comment type="similarity">
    <text evidence="2">Belongs to the ammonia transporter channel (TC 1.A.11.2) family.</text>
</comment>
<evidence type="ECO:0000256" key="8">
    <source>
        <dbReference type="SAM" id="Phobius"/>
    </source>
</evidence>
<dbReference type="InterPro" id="IPR035965">
    <property type="entry name" value="PAS-like_dom_sf"/>
</dbReference>
<dbReference type="InterPro" id="IPR001905">
    <property type="entry name" value="Ammonium_transpt"/>
</dbReference>
<feature type="domain" description="EAL" evidence="10">
    <location>
        <begin position="759"/>
        <end position="1013"/>
    </location>
</feature>
<feature type="domain" description="PAS" evidence="9">
    <location>
        <begin position="455"/>
        <end position="526"/>
    </location>
</feature>
<dbReference type="SUPFAM" id="SSF55785">
    <property type="entry name" value="PYP-like sensor domain (PAS domain)"/>
    <property type="match status" value="1"/>
</dbReference>
<dbReference type="SUPFAM" id="SSF55073">
    <property type="entry name" value="Nucleotide cyclase"/>
    <property type="match status" value="1"/>
</dbReference>
<dbReference type="InterPro" id="IPR018047">
    <property type="entry name" value="Ammonium_transpt_CS"/>
</dbReference>
<keyword evidence="5 8" id="KW-1133">Transmembrane helix</keyword>
<dbReference type="InterPro" id="IPR000160">
    <property type="entry name" value="GGDEF_dom"/>
</dbReference>
<dbReference type="PANTHER" id="PTHR44757">
    <property type="entry name" value="DIGUANYLATE CYCLASE DGCP"/>
    <property type="match status" value="1"/>
</dbReference>
<dbReference type="InterPro" id="IPR052155">
    <property type="entry name" value="Biofilm_reg_signaling"/>
</dbReference>
<evidence type="ECO:0000256" key="5">
    <source>
        <dbReference type="ARBA" id="ARBA00022989"/>
    </source>
</evidence>
<feature type="transmembrane region" description="Helical" evidence="8">
    <location>
        <begin position="306"/>
        <end position="327"/>
    </location>
</feature>
<dbReference type="Pfam" id="PF00990">
    <property type="entry name" value="GGDEF"/>
    <property type="match status" value="1"/>
</dbReference>
<keyword evidence="4 8" id="KW-0812">Transmembrane</keyword>
<feature type="transmembrane region" description="Helical" evidence="8">
    <location>
        <begin position="111"/>
        <end position="134"/>
    </location>
</feature>
<dbReference type="Pfam" id="PF00563">
    <property type="entry name" value="EAL"/>
    <property type="match status" value="1"/>
</dbReference>
<reference evidence="13" key="1">
    <citation type="journal article" date="2019" name="Int. J. Syst. Evol. Microbiol.">
        <title>The Global Catalogue of Microorganisms (GCM) 10K type strain sequencing project: providing services to taxonomists for standard genome sequencing and annotation.</title>
        <authorList>
            <consortium name="The Broad Institute Genomics Platform"/>
            <consortium name="The Broad Institute Genome Sequencing Center for Infectious Disease"/>
            <person name="Wu L."/>
            <person name="Ma J."/>
        </authorList>
    </citation>
    <scope>NUCLEOTIDE SEQUENCE [LARGE SCALE GENOMIC DNA]</scope>
    <source>
        <strain evidence="13">CGMCC 1.10131</strain>
    </source>
</reference>
<dbReference type="InterPro" id="IPR029787">
    <property type="entry name" value="Nucleotide_cyclase"/>
</dbReference>
<dbReference type="Gene3D" id="1.10.3430.10">
    <property type="entry name" value="Ammonium transporter AmtB like domains"/>
    <property type="match status" value="1"/>
</dbReference>
<feature type="transmembrane region" description="Helical" evidence="8">
    <location>
        <begin position="347"/>
        <end position="368"/>
    </location>
</feature>
<evidence type="ECO:0000259" key="10">
    <source>
        <dbReference type="PROSITE" id="PS50883"/>
    </source>
</evidence>
<dbReference type="EMBL" id="BMDY01000002">
    <property type="protein sequence ID" value="GGA94231.1"/>
    <property type="molecule type" value="Genomic_DNA"/>
</dbReference>
<dbReference type="InterPro" id="IPR000014">
    <property type="entry name" value="PAS"/>
</dbReference>
<dbReference type="CDD" id="cd00130">
    <property type="entry name" value="PAS"/>
    <property type="match status" value="1"/>
</dbReference>
<dbReference type="Gene3D" id="3.30.450.20">
    <property type="entry name" value="PAS domain"/>
    <property type="match status" value="1"/>
</dbReference>
<dbReference type="NCBIfam" id="TIGR00836">
    <property type="entry name" value="amt"/>
    <property type="match status" value="1"/>
</dbReference>
<dbReference type="InterPro" id="IPR024041">
    <property type="entry name" value="NH4_transpt_AmtB-like_dom"/>
</dbReference>
<dbReference type="Gene3D" id="3.20.20.450">
    <property type="entry name" value="EAL domain"/>
    <property type="match status" value="1"/>
</dbReference>
<dbReference type="CDD" id="cd01949">
    <property type="entry name" value="GGDEF"/>
    <property type="match status" value="1"/>
</dbReference>
<dbReference type="InterPro" id="IPR013767">
    <property type="entry name" value="PAS_fold"/>
</dbReference>
<dbReference type="Proteomes" id="UP000651977">
    <property type="component" value="Unassembled WGS sequence"/>
</dbReference>
<feature type="transmembrane region" description="Helical" evidence="8">
    <location>
        <begin position="6"/>
        <end position="23"/>
    </location>
</feature>
<evidence type="ECO:0000256" key="4">
    <source>
        <dbReference type="ARBA" id="ARBA00022692"/>
    </source>
</evidence>
<dbReference type="Pfam" id="PF00989">
    <property type="entry name" value="PAS"/>
    <property type="match status" value="1"/>
</dbReference>
<evidence type="ECO:0000259" key="9">
    <source>
        <dbReference type="PROSITE" id="PS50112"/>
    </source>
</evidence>
<protein>
    <recommendedName>
        <fullName evidence="14">Diguanylate cyclase</fullName>
    </recommendedName>
</protein>
<dbReference type="CDD" id="cd01948">
    <property type="entry name" value="EAL"/>
    <property type="match status" value="1"/>
</dbReference>
<dbReference type="Gene3D" id="3.30.70.270">
    <property type="match status" value="1"/>
</dbReference>
<dbReference type="PROSITE" id="PS50887">
    <property type="entry name" value="GGDEF"/>
    <property type="match status" value="1"/>
</dbReference>
<keyword evidence="6 8" id="KW-0472">Membrane</keyword>
<evidence type="ECO:0000313" key="13">
    <source>
        <dbReference type="Proteomes" id="UP000651977"/>
    </source>
</evidence>
<evidence type="ECO:0000256" key="7">
    <source>
        <dbReference type="ARBA" id="ARBA00023177"/>
    </source>
</evidence>
<evidence type="ECO:0000256" key="1">
    <source>
        <dbReference type="ARBA" id="ARBA00004141"/>
    </source>
</evidence>
<keyword evidence="7" id="KW-0924">Ammonia transport</keyword>
<proteinExistence type="inferred from homology"/>
<dbReference type="PROSITE" id="PS50112">
    <property type="entry name" value="PAS"/>
    <property type="match status" value="1"/>
</dbReference>
<feature type="transmembrane region" description="Helical" evidence="8">
    <location>
        <begin position="226"/>
        <end position="244"/>
    </location>
</feature>
<comment type="subcellular location">
    <subcellularLocation>
        <location evidence="1">Membrane</location>
        <topology evidence="1">Multi-pass membrane protein</topology>
    </subcellularLocation>
</comment>
<dbReference type="SUPFAM" id="SSF111352">
    <property type="entry name" value="Ammonium transporter"/>
    <property type="match status" value="1"/>
</dbReference>
<feature type="transmembrane region" description="Helical" evidence="8">
    <location>
        <begin position="154"/>
        <end position="175"/>
    </location>
</feature>
<dbReference type="InterPro" id="IPR043128">
    <property type="entry name" value="Rev_trsase/Diguanyl_cyclase"/>
</dbReference>
<dbReference type="InterPro" id="IPR001633">
    <property type="entry name" value="EAL_dom"/>
</dbReference>
<evidence type="ECO:0000256" key="3">
    <source>
        <dbReference type="ARBA" id="ARBA00022448"/>
    </source>
</evidence>
<feature type="transmembrane region" description="Helical" evidence="8">
    <location>
        <begin position="276"/>
        <end position="294"/>
    </location>
</feature>
<dbReference type="SMART" id="SM00052">
    <property type="entry name" value="EAL"/>
    <property type="match status" value="1"/>
</dbReference>
<dbReference type="PANTHER" id="PTHR44757:SF2">
    <property type="entry name" value="BIOFILM ARCHITECTURE MAINTENANCE PROTEIN MBAA"/>
    <property type="match status" value="1"/>
</dbReference>
<dbReference type="InterPro" id="IPR029020">
    <property type="entry name" value="Ammonium/urea_transptr"/>
</dbReference>
<dbReference type="InterPro" id="IPR002229">
    <property type="entry name" value="RhesusRHD"/>
</dbReference>
<evidence type="ECO:0000259" key="11">
    <source>
        <dbReference type="PROSITE" id="PS50887"/>
    </source>
</evidence>
<organism evidence="12 13">
    <name type="scientific">Agarivorans gilvus</name>
    <dbReference type="NCBI Taxonomy" id="680279"/>
    <lineage>
        <taxon>Bacteria</taxon>
        <taxon>Pseudomonadati</taxon>
        <taxon>Pseudomonadota</taxon>
        <taxon>Gammaproteobacteria</taxon>
        <taxon>Alteromonadales</taxon>
        <taxon>Alteromonadaceae</taxon>
        <taxon>Agarivorans</taxon>
    </lineage>
</organism>
<dbReference type="PROSITE" id="PS01219">
    <property type="entry name" value="AMMONIUM_TRANSP"/>
    <property type="match status" value="1"/>
</dbReference>
<dbReference type="RefSeq" id="WP_055731401.1">
    <property type="nucleotide sequence ID" value="NZ_BMDY01000002.1"/>
</dbReference>
<evidence type="ECO:0000256" key="6">
    <source>
        <dbReference type="ARBA" id="ARBA00023136"/>
    </source>
</evidence>
<dbReference type="SMART" id="SM00267">
    <property type="entry name" value="GGDEF"/>
    <property type="match status" value="1"/>
</dbReference>
<evidence type="ECO:0008006" key="14">
    <source>
        <dbReference type="Google" id="ProtNLM"/>
    </source>
</evidence>
<feature type="transmembrane region" description="Helical" evidence="8">
    <location>
        <begin position="44"/>
        <end position="61"/>
    </location>
</feature>
<evidence type="ECO:0000256" key="2">
    <source>
        <dbReference type="ARBA" id="ARBA00005887"/>
    </source>
</evidence>
<feature type="transmembrane region" description="Helical" evidence="8">
    <location>
        <begin position="196"/>
        <end position="214"/>
    </location>
</feature>
<feature type="domain" description="GGDEF" evidence="11">
    <location>
        <begin position="617"/>
        <end position="750"/>
    </location>
</feature>
<dbReference type="NCBIfam" id="TIGR00229">
    <property type="entry name" value="sensory_box"/>
    <property type="match status" value="1"/>
</dbReference>
<dbReference type="InterPro" id="IPR035919">
    <property type="entry name" value="EAL_sf"/>
</dbReference>
<dbReference type="SUPFAM" id="SSF141868">
    <property type="entry name" value="EAL domain-like"/>
    <property type="match status" value="1"/>
</dbReference>
<dbReference type="Pfam" id="PF00909">
    <property type="entry name" value="Ammonium_transp"/>
    <property type="match status" value="1"/>
</dbReference>
<accession>A0ABQ1HXB2</accession>
<gene>
    <name evidence="12" type="ORF">GCM10007414_03660</name>
</gene>
<name>A0ABQ1HXB2_9ALTE</name>
<feature type="transmembrane region" description="Helical" evidence="8">
    <location>
        <begin position="81"/>
        <end position="104"/>
    </location>
</feature>